<accession>A0A645DEM3</accession>
<dbReference type="EMBL" id="VSSQ01035557">
    <property type="protein sequence ID" value="MPM87806.1"/>
    <property type="molecule type" value="Genomic_DNA"/>
</dbReference>
<evidence type="ECO:0000313" key="1">
    <source>
        <dbReference type="EMBL" id="MPM87806.1"/>
    </source>
</evidence>
<sequence length="77" mass="8793">MFFFKNTSQCAEGIDIDALDYIVHHALGNIGAEIFRITVRKSGHKNFTCSVCNEYDRFGFFGLYLKRAFQVTIVIGH</sequence>
<reference evidence="1" key="1">
    <citation type="submission" date="2019-08" db="EMBL/GenBank/DDBJ databases">
        <authorList>
            <person name="Kucharzyk K."/>
            <person name="Murdoch R.W."/>
            <person name="Higgins S."/>
            <person name="Loffler F."/>
        </authorList>
    </citation>
    <scope>NUCLEOTIDE SEQUENCE</scope>
</reference>
<organism evidence="1">
    <name type="scientific">bioreactor metagenome</name>
    <dbReference type="NCBI Taxonomy" id="1076179"/>
    <lineage>
        <taxon>unclassified sequences</taxon>
        <taxon>metagenomes</taxon>
        <taxon>ecological metagenomes</taxon>
    </lineage>
</organism>
<protein>
    <submittedName>
        <fullName evidence="1">Uncharacterized protein</fullName>
    </submittedName>
</protein>
<gene>
    <name evidence="1" type="ORF">SDC9_134906</name>
</gene>
<dbReference type="AlphaFoldDB" id="A0A645DEM3"/>
<proteinExistence type="predicted"/>
<name>A0A645DEM3_9ZZZZ</name>
<comment type="caution">
    <text evidence="1">The sequence shown here is derived from an EMBL/GenBank/DDBJ whole genome shotgun (WGS) entry which is preliminary data.</text>
</comment>